<evidence type="ECO:0000313" key="2">
    <source>
        <dbReference type="Proteomes" id="UP001412067"/>
    </source>
</evidence>
<comment type="caution">
    <text evidence="1">The sequence shown here is derived from an EMBL/GenBank/DDBJ whole genome shotgun (WGS) entry which is preliminary data.</text>
</comment>
<reference evidence="1 2" key="1">
    <citation type="journal article" date="2022" name="Nat. Plants">
        <title>Genomes of leafy and leafless Platanthera orchids illuminate the evolution of mycoheterotrophy.</title>
        <authorList>
            <person name="Li M.H."/>
            <person name="Liu K.W."/>
            <person name="Li Z."/>
            <person name="Lu H.C."/>
            <person name="Ye Q.L."/>
            <person name="Zhang D."/>
            <person name="Wang J.Y."/>
            <person name="Li Y.F."/>
            <person name="Zhong Z.M."/>
            <person name="Liu X."/>
            <person name="Yu X."/>
            <person name="Liu D.K."/>
            <person name="Tu X.D."/>
            <person name="Liu B."/>
            <person name="Hao Y."/>
            <person name="Liao X.Y."/>
            <person name="Jiang Y.T."/>
            <person name="Sun W.H."/>
            <person name="Chen J."/>
            <person name="Chen Y.Q."/>
            <person name="Ai Y."/>
            <person name="Zhai J.W."/>
            <person name="Wu S.S."/>
            <person name="Zhou Z."/>
            <person name="Hsiao Y.Y."/>
            <person name="Wu W.L."/>
            <person name="Chen Y.Y."/>
            <person name="Lin Y.F."/>
            <person name="Hsu J.L."/>
            <person name="Li C.Y."/>
            <person name="Wang Z.W."/>
            <person name="Zhao X."/>
            <person name="Zhong W.Y."/>
            <person name="Ma X.K."/>
            <person name="Ma L."/>
            <person name="Huang J."/>
            <person name="Chen G.Z."/>
            <person name="Huang M.Z."/>
            <person name="Huang L."/>
            <person name="Peng D.H."/>
            <person name="Luo Y.B."/>
            <person name="Zou S.Q."/>
            <person name="Chen S.P."/>
            <person name="Lan S."/>
            <person name="Tsai W.C."/>
            <person name="Van de Peer Y."/>
            <person name="Liu Z.J."/>
        </authorList>
    </citation>
    <scope>NUCLEOTIDE SEQUENCE [LARGE SCALE GENOMIC DNA]</scope>
    <source>
        <strain evidence="1">Lor288</strain>
    </source>
</reference>
<keyword evidence="2" id="KW-1185">Reference proteome</keyword>
<proteinExistence type="predicted"/>
<dbReference type="Proteomes" id="UP001412067">
    <property type="component" value="Unassembled WGS sequence"/>
</dbReference>
<sequence>MVCKVEDCGKPRGRKFWLKIQEMSRKRLIRLLGSSRLAFFATKAVPASSSAASSARMMPSPLPFFS</sequence>
<gene>
    <name evidence="1" type="ORF">KSP40_PGU006796</name>
</gene>
<accession>A0ABR2M9Y7</accession>
<evidence type="ECO:0000313" key="1">
    <source>
        <dbReference type="EMBL" id="KAK8960424.1"/>
    </source>
</evidence>
<dbReference type="EMBL" id="JBBWWR010000010">
    <property type="protein sequence ID" value="KAK8960424.1"/>
    <property type="molecule type" value="Genomic_DNA"/>
</dbReference>
<name>A0ABR2M9Y7_9ASPA</name>
<protein>
    <submittedName>
        <fullName evidence="1">Uncharacterized protein</fullName>
    </submittedName>
</protein>
<organism evidence="1 2">
    <name type="scientific">Platanthera guangdongensis</name>
    <dbReference type="NCBI Taxonomy" id="2320717"/>
    <lineage>
        <taxon>Eukaryota</taxon>
        <taxon>Viridiplantae</taxon>
        <taxon>Streptophyta</taxon>
        <taxon>Embryophyta</taxon>
        <taxon>Tracheophyta</taxon>
        <taxon>Spermatophyta</taxon>
        <taxon>Magnoliopsida</taxon>
        <taxon>Liliopsida</taxon>
        <taxon>Asparagales</taxon>
        <taxon>Orchidaceae</taxon>
        <taxon>Orchidoideae</taxon>
        <taxon>Orchideae</taxon>
        <taxon>Orchidinae</taxon>
        <taxon>Platanthera</taxon>
    </lineage>
</organism>